<feature type="compositionally biased region" description="Basic and acidic residues" evidence="1">
    <location>
        <begin position="330"/>
        <end position="342"/>
    </location>
</feature>
<comment type="caution">
    <text evidence="2">The sequence shown here is derived from an EMBL/GenBank/DDBJ whole genome shotgun (WGS) entry which is preliminary data.</text>
</comment>
<feature type="region of interest" description="Disordered" evidence="1">
    <location>
        <begin position="174"/>
        <end position="194"/>
    </location>
</feature>
<dbReference type="Gene3D" id="1.10.10.60">
    <property type="entry name" value="Homeodomain-like"/>
    <property type="match status" value="1"/>
</dbReference>
<feature type="region of interest" description="Disordered" evidence="1">
    <location>
        <begin position="330"/>
        <end position="354"/>
    </location>
</feature>
<keyword evidence="3" id="KW-1185">Reference proteome</keyword>
<proteinExistence type="predicted"/>
<evidence type="ECO:0000256" key="1">
    <source>
        <dbReference type="SAM" id="MobiDB-lite"/>
    </source>
</evidence>
<evidence type="ECO:0000313" key="2">
    <source>
        <dbReference type="EMBL" id="KAH0858198.1"/>
    </source>
</evidence>
<sequence>MEGMTCSVVDLVCRRRLVLGSVAGVGYVGGRDSSSLLKPLQMIRRYHSGGEGFDLENDGAWSPEEVTIPAVLHCLPSSLLFCGYVWGGSSLGVVARAYELHVAASGEFLRLHPRLIGELRLPESSSGLWQRVGLSLSRNKGVIFGSVVSAKEVQSGGCGLGLLSSPFFQSNLPQLPPSSSSTSQKVRPVPAPPSLPPAVKRDLSMIMSNLKLVVFPNPNREDFGKAFRDWDLWEPFFFKPAKLSSRTLVSRQPNRPQGSVLRQGFCVSGNPERLRSTADSFVQSLEVSHFGDKGSDLREKRMRIFLKKVWSVVELCRTKVSIYKQHKGERENNSVSYDHEPSFSEEGGDGDDLSMDGGSRRKFAALQRKIKWKFVSEVLFERGYHVSPQLSEDKFNDLNKRFKKLNENRFNMHHDLALQHSVKLAFRNIDDQENDDFRNHQLERRTNRKKKTTSNI</sequence>
<evidence type="ECO:0000313" key="3">
    <source>
        <dbReference type="Proteomes" id="UP000824890"/>
    </source>
</evidence>
<protein>
    <submittedName>
        <fullName evidence="2">Uncharacterized protein</fullName>
    </submittedName>
</protein>
<dbReference type="PANTHER" id="PTHR46327:SF19">
    <property type="entry name" value="F16F4.11 PROTEIN"/>
    <property type="match status" value="1"/>
</dbReference>
<dbReference type="PANTHER" id="PTHR46327">
    <property type="entry name" value="F16F4.11 PROTEIN-RELATED"/>
    <property type="match status" value="1"/>
</dbReference>
<dbReference type="EMBL" id="JAGKQM010000019">
    <property type="protein sequence ID" value="KAH0858198.1"/>
    <property type="molecule type" value="Genomic_DNA"/>
</dbReference>
<organism evidence="2 3">
    <name type="scientific">Brassica napus</name>
    <name type="common">Rape</name>
    <dbReference type="NCBI Taxonomy" id="3708"/>
    <lineage>
        <taxon>Eukaryota</taxon>
        <taxon>Viridiplantae</taxon>
        <taxon>Streptophyta</taxon>
        <taxon>Embryophyta</taxon>
        <taxon>Tracheophyta</taxon>
        <taxon>Spermatophyta</taxon>
        <taxon>Magnoliopsida</taxon>
        <taxon>eudicotyledons</taxon>
        <taxon>Gunneridae</taxon>
        <taxon>Pentapetalae</taxon>
        <taxon>rosids</taxon>
        <taxon>malvids</taxon>
        <taxon>Brassicales</taxon>
        <taxon>Brassicaceae</taxon>
        <taxon>Brassiceae</taxon>
        <taxon>Brassica</taxon>
    </lineage>
</organism>
<feature type="region of interest" description="Disordered" evidence="1">
    <location>
        <begin position="437"/>
        <end position="456"/>
    </location>
</feature>
<dbReference type="Proteomes" id="UP000824890">
    <property type="component" value="Unassembled WGS sequence"/>
</dbReference>
<gene>
    <name evidence="2" type="ORF">HID58_086459</name>
</gene>
<feature type="compositionally biased region" description="Low complexity" evidence="1">
    <location>
        <begin position="174"/>
        <end position="184"/>
    </location>
</feature>
<reference evidence="2 3" key="1">
    <citation type="submission" date="2021-05" db="EMBL/GenBank/DDBJ databases">
        <title>Genome Assembly of Synthetic Allotetraploid Brassica napus Reveals Homoeologous Exchanges between Subgenomes.</title>
        <authorList>
            <person name="Davis J.T."/>
        </authorList>
    </citation>
    <scope>NUCLEOTIDE SEQUENCE [LARGE SCALE GENOMIC DNA]</scope>
    <source>
        <strain evidence="3">cv. Da-Ae</strain>
        <tissue evidence="2">Seedling</tissue>
    </source>
</reference>
<feature type="compositionally biased region" description="Basic residues" evidence="1">
    <location>
        <begin position="446"/>
        <end position="456"/>
    </location>
</feature>
<accession>A0ABQ7XQN4</accession>
<name>A0ABQ7XQN4_BRANA</name>